<evidence type="ECO:0000256" key="1">
    <source>
        <dbReference type="SAM" id="MobiDB-lite"/>
    </source>
</evidence>
<protein>
    <submittedName>
        <fullName evidence="2">DUF177 domain-containing protein</fullName>
    </submittedName>
</protein>
<dbReference type="Proteomes" id="UP001058860">
    <property type="component" value="Chromosome"/>
</dbReference>
<reference evidence="3" key="1">
    <citation type="submission" date="2021-11" db="EMBL/GenBank/DDBJ databases">
        <title>Cultivation dependent microbiological survey of springs from the worlds oldest radium mine currently devoted to the extraction of radon-saturated water.</title>
        <authorList>
            <person name="Kapinusova G."/>
            <person name="Smrhova T."/>
            <person name="Strejcek M."/>
            <person name="Suman J."/>
            <person name="Jani K."/>
            <person name="Pajer P."/>
            <person name="Uhlik O."/>
        </authorList>
    </citation>
    <scope>NUCLEOTIDE SEQUENCE [LARGE SCALE GENOMIC DNA]</scope>
    <source>
        <strain evidence="3">J379</strain>
    </source>
</reference>
<dbReference type="Pfam" id="PF02620">
    <property type="entry name" value="YceD"/>
    <property type="match status" value="1"/>
</dbReference>
<proteinExistence type="predicted"/>
<evidence type="ECO:0000313" key="2">
    <source>
        <dbReference type="EMBL" id="UUY06312.1"/>
    </source>
</evidence>
<name>A0ABY5PP07_9ACTN</name>
<dbReference type="RefSeq" id="WP_353866786.1">
    <property type="nucleotide sequence ID" value="NZ_CP088295.1"/>
</dbReference>
<feature type="region of interest" description="Disordered" evidence="1">
    <location>
        <begin position="88"/>
        <end position="120"/>
    </location>
</feature>
<dbReference type="EMBL" id="CP088295">
    <property type="protein sequence ID" value="UUY06312.1"/>
    <property type="molecule type" value="Genomic_DNA"/>
</dbReference>
<accession>A0ABY5PP07</accession>
<evidence type="ECO:0000313" key="3">
    <source>
        <dbReference type="Proteomes" id="UP001058860"/>
    </source>
</evidence>
<dbReference type="InterPro" id="IPR003772">
    <property type="entry name" value="YceD"/>
</dbReference>
<organism evidence="2 3">
    <name type="scientific">Svornostia abyssi</name>
    <dbReference type="NCBI Taxonomy" id="2898438"/>
    <lineage>
        <taxon>Bacteria</taxon>
        <taxon>Bacillati</taxon>
        <taxon>Actinomycetota</taxon>
        <taxon>Thermoleophilia</taxon>
        <taxon>Solirubrobacterales</taxon>
        <taxon>Baekduiaceae</taxon>
        <taxon>Svornostia</taxon>
    </lineage>
</organism>
<gene>
    <name evidence="2" type="ORF">LRS13_15525</name>
</gene>
<keyword evidence="3" id="KW-1185">Reference proteome</keyword>
<sequence>MANSGYSLRLRLETDVRGSCMRCLEDAVIHQAIDAREIDQPGGGEELTSPYVDDHDMLDVAAWARDALVLALPVQLACPDTEACEARQRAMAERGGAGRATDAEEPGGAEPGIDPRWAKLSELKFDES</sequence>